<reference evidence="7" key="1">
    <citation type="submission" date="2016-09" db="EMBL/GenBank/DDBJ databases">
        <authorList>
            <person name="Varghese N."/>
            <person name="Submissions S."/>
        </authorList>
    </citation>
    <scope>NUCLEOTIDE SEQUENCE [LARGE SCALE GENOMIC DNA]</scope>
    <source>
        <strain evidence="7">ANC 3699</strain>
    </source>
</reference>
<evidence type="ECO:0000256" key="4">
    <source>
        <dbReference type="ARBA" id="ARBA00023163"/>
    </source>
</evidence>
<keyword evidence="7" id="KW-1185">Reference proteome</keyword>
<dbReference type="Pfam" id="PF03466">
    <property type="entry name" value="LysR_substrate"/>
    <property type="match status" value="1"/>
</dbReference>
<dbReference type="AlphaFoldDB" id="A0A1G6GJD2"/>
<evidence type="ECO:0000256" key="3">
    <source>
        <dbReference type="ARBA" id="ARBA00023125"/>
    </source>
</evidence>
<feature type="domain" description="HTH lysR-type" evidence="5">
    <location>
        <begin position="5"/>
        <end position="62"/>
    </location>
</feature>
<keyword evidence="4" id="KW-0804">Transcription</keyword>
<keyword evidence="3" id="KW-0238">DNA-binding</keyword>
<keyword evidence="2" id="KW-0805">Transcription regulation</keyword>
<dbReference type="Gene3D" id="3.40.190.10">
    <property type="entry name" value="Periplasmic binding protein-like II"/>
    <property type="match status" value="2"/>
</dbReference>
<dbReference type="CDD" id="cd08411">
    <property type="entry name" value="PBP2_OxyR"/>
    <property type="match status" value="1"/>
</dbReference>
<name>A0A1G6GJD2_9GAMM</name>
<dbReference type="EMBL" id="FMYK01000001">
    <property type="protein sequence ID" value="SDB82029.1"/>
    <property type="molecule type" value="Genomic_DNA"/>
</dbReference>
<dbReference type="InterPro" id="IPR036388">
    <property type="entry name" value="WH-like_DNA-bd_sf"/>
</dbReference>
<dbReference type="PANTHER" id="PTHR30346">
    <property type="entry name" value="TRANSCRIPTIONAL DUAL REGULATOR HCAR-RELATED"/>
    <property type="match status" value="1"/>
</dbReference>
<evidence type="ECO:0000259" key="5">
    <source>
        <dbReference type="PROSITE" id="PS50931"/>
    </source>
</evidence>
<evidence type="ECO:0000256" key="1">
    <source>
        <dbReference type="ARBA" id="ARBA00009437"/>
    </source>
</evidence>
<dbReference type="PANTHER" id="PTHR30346:SF10">
    <property type="entry name" value="TRANSCRIPTIONAL REGULATOR OF OXIDATIVE STRESS OXYR"/>
    <property type="match status" value="1"/>
</dbReference>
<dbReference type="GO" id="GO:0032993">
    <property type="term" value="C:protein-DNA complex"/>
    <property type="evidence" value="ECO:0007669"/>
    <property type="project" value="TreeGrafter"/>
</dbReference>
<dbReference type="PROSITE" id="PS50931">
    <property type="entry name" value="HTH_LYSR"/>
    <property type="match status" value="1"/>
</dbReference>
<proteinExistence type="inferred from homology"/>
<dbReference type="InterPro" id="IPR005119">
    <property type="entry name" value="LysR_subst-bd"/>
</dbReference>
<gene>
    <name evidence="6" type="ORF">SAMN05421749_10149</name>
</gene>
<comment type="similarity">
    <text evidence="1">Belongs to the LysR transcriptional regulatory family.</text>
</comment>
<dbReference type="SUPFAM" id="SSF46785">
    <property type="entry name" value="Winged helix' DNA-binding domain"/>
    <property type="match status" value="1"/>
</dbReference>
<dbReference type="SUPFAM" id="SSF53850">
    <property type="entry name" value="Periplasmic binding protein-like II"/>
    <property type="match status" value="1"/>
</dbReference>
<dbReference type="GO" id="GO:0003700">
    <property type="term" value="F:DNA-binding transcription factor activity"/>
    <property type="evidence" value="ECO:0007669"/>
    <property type="project" value="InterPro"/>
</dbReference>
<evidence type="ECO:0000313" key="7">
    <source>
        <dbReference type="Proteomes" id="UP000242317"/>
    </source>
</evidence>
<dbReference type="Proteomes" id="UP000242317">
    <property type="component" value="Unassembled WGS sequence"/>
</dbReference>
<evidence type="ECO:0000313" key="6">
    <source>
        <dbReference type="EMBL" id="SDB82029.1"/>
    </source>
</evidence>
<sequence>MAALPSLRQLSYLVALSETLHFTEAARRSFVTQSTLSGGIMELERLLGGVLVERDRQNVRLTPLGEQVVARARVLLADAQDLMRLSREMSEPLTGDLHLGVIPTIAPFILTQLLQAVQKELPRIRLHLHEAQSEKVLERLEHGQLDIVLLALPFDTQGLKVKEVNTEKLYVVCNKNDKDTIKAKNLDDLDLSKLILLEEGHCLRDHVLSACPIKEQKNDSRLKASSLPTLLEMVLANLGFTMLPEIAIQNASLVTNDELIIHPIDNPPERTLALITRKSTPLQTEFDILHGILTSITSQVLADNQKYVAAQ</sequence>
<dbReference type="OrthoDB" id="9775392at2"/>
<organism evidence="6 7">
    <name type="scientific">Acinetobacter marinus</name>
    <dbReference type="NCBI Taxonomy" id="281375"/>
    <lineage>
        <taxon>Bacteria</taxon>
        <taxon>Pseudomonadati</taxon>
        <taxon>Pseudomonadota</taxon>
        <taxon>Gammaproteobacteria</taxon>
        <taxon>Moraxellales</taxon>
        <taxon>Moraxellaceae</taxon>
        <taxon>Acinetobacter</taxon>
    </lineage>
</organism>
<dbReference type="InterPro" id="IPR000847">
    <property type="entry name" value="LysR_HTH_N"/>
</dbReference>
<dbReference type="RefSeq" id="WP_092614343.1">
    <property type="nucleotide sequence ID" value="NZ_FMYK01000001.1"/>
</dbReference>
<protein>
    <submittedName>
        <fullName evidence="6">LysR family transcriptional regulator, hydrogen peroxide-inducible genes activator</fullName>
    </submittedName>
</protein>
<dbReference type="InterPro" id="IPR036390">
    <property type="entry name" value="WH_DNA-bd_sf"/>
</dbReference>
<dbReference type="Pfam" id="PF00126">
    <property type="entry name" value="HTH_1"/>
    <property type="match status" value="1"/>
</dbReference>
<dbReference type="Gene3D" id="1.10.10.10">
    <property type="entry name" value="Winged helix-like DNA-binding domain superfamily/Winged helix DNA-binding domain"/>
    <property type="match status" value="1"/>
</dbReference>
<evidence type="ECO:0000256" key="2">
    <source>
        <dbReference type="ARBA" id="ARBA00023015"/>
    </source>
</evidence>
<accession>A0A1G6GJD2</accession>
<dbReference type="GO" id="GO:0003677">
    <property type="term" value="F:DNA binding"/>
    <property type="evidence" value="ECO:0007669"/>
    <property type="project" value="UniProtKB-KW"/>
</dbReference>
<dbReference type="FunFam" id="1.10.10.10:FF:000001">
    <property type="entry name" value="LysR family transcriptional regulator"/>
    <property type="match status" value="1"/>
</dbReference>